<evidence type="ECO:0000313" key="6">
    <source>
        <dbReference type="Proteomes" id="UP000436088"/>
    </source>
</evidence>
<keyword evidence="6" id="KW-1185">Reference proteome</keyword>
<evidence type="ECO:0000259" key="4">
    <source>
        <dbReference type="PROSITE" id="PS51916"/>
    </source>
</evidence>
<keyword evidence="2" id="KW-0539">Nucleus</keyword>
<gene>
    <name evidence="5" type="ORF">F3Y22_tig00116971pilonHSYRG00601</name>
</gene>
<dbReference type="PROSITE" id="PS51916">
    <property type="entry name" value="DEUBAD"/>
    <property type="match status" value="1"/>
</dbReference>
<comment type="caution">
    <text evidence="5">The sequence shown here is derived from an EMBL/GenBank/DDBJ whole genome shotgun (WGS) entry which is preliminary data.</text>
</comment>
<feature type="compositionally biased region" description="Low complexity" evidence="3">
    <location>
        <begin position="280"/>
        <end position="292"/>
    </location>
</feature>
<comment type="subcellular location">
    <subcellularLocation>
        <location evidence="1">Nucleus</location>
    </subcellularLocation>
</comment>
<accession>A0A6A2XWC3</accession>
<sequence>MIQARPTPLSEKDQGITSATMSKDPVLQISLRDGNKGLGPTIYKEIGTTSIKNTYNSSVAFDVSPRSGKNKAANFSIIEEVWIALHHMRVLIGIVALKWWRNWRMDVINFEEYVKRLTDKEQQQLLQYLPPLDFAEFPDSLENMFESPQFKNNLCYFQKLLEEGVFNVSLPGVKSEDCKILKRLVLLFNLTKSNSVEGRHVLKKCKISIGESAIARGPNAIASNNLVTTMKRSRDSQCQNFPEERTLKVPRRTMKKVTHENKEDNDSFISPRSRFALPHDGSTTLDSSDGSSEQCLLLDVPSNGSFPLAP</sequence>
<dbReference type="AlphaFoldDB" id="A0A6A2XWC3"/>
<feature type="region of interest" description="Disordered" evidence="3">
    <location>
        <begin position="253"/>
        <end position="293"/>
    </location>
</feature>
<evidence type="ECO:0000313" key="5">
    <source>
        <dbReference type="EMBL" id="KAE8658484.1"/>
    </source>
</evidence>
<evidence type="ECO:0000256" key="2">
    <source>
        <dbReference type="ARBA" id="ARBA00023242"/>
    </source>
</evidence>
<dbReference type="Gene3D" id="1.10.2020.20">
    <property type="match status" value="1"/>
</dbReference>
<evidence type="ECO:0000256" key="1">
    <source>
        <dbReference type="ARBA" id="ARBA00004123"/>
    </source>
</evidence>
<organism evidence="5 6">
    <name type="scientific">Hibiscus syriacus</name>
    <name type="common">Rose of Sharon</name>
    <dbReference type="NCBI Taxonomy" id="106335"/>
    <lineage>
        <taxon>Eukaryota</taxon>
        <taxon>Viridiplantae</taxon>
        <taxon>Streptophyta</taxon>
        <taxon>Embryophyta</taxon>
        <taxon>Tracheophyta</taxon>
        <taxon>Spermatophyta</taxon>
        <taxon>Magnoliopsida</taxon>
        <taxon>eudicotyledons</taxon>
        <taxon>Gunneridae</taxon>
        <taxon>Pentapetalae</taxon>
        <taxon>rosids</taxon>
        <taxon>malvids</taxon>
        <taxon>Malvales</taxon>
        <taxon>Malvaceae</taxon>
        <taxon>Malvoideae</taxon>
        <taxon>Hibiscus</taxon>
    </lineage>
</organism>
<reference evidence="5" key="1">
    <citation type="submission" date="2019-09" db="EMBL/GenBank/DDBJ databases">
        <title>Draft genome information of white flower Hibiscus syriacus.</title>
        <authorList>
            <person name="Kim Y.-M."/>
        </authorList>
    </citation>
    <scope>NUCLEOTIDE SEQUENCE [LARGE SCALE GENOMIC DNA]</scope>
    <source>
        <strain evidence="5">YM2019G1</strain>
    </source>
</reference>
<evidence type="ECO:0000256" key="3">
    <source>
        <dbReference type="SAM" id="MobiDB-lite"/>
    </source>
</evidence>
<dbReference type="GO" id="GO:0005634">
    <property type="term" value="C:nucleus"/>
    <property type="evidence" value="ECO:0007669"/>
    <property type="project" value="UniProtKB-SubCell"/>
</dbReference>
<name>A0A6A2XWC3_HIBSY</name>
<dbReference type="InterPro" id="IPR038108">
    <property type="entry name" value="RPN13_DEUBAD_sf"/>
</dbReference>
<dbReference type="EMBL" id="VEPZ02001744">
    <property type="protein sequence ID" value="KAE8658484.1"/>
    <property type="molecule type" value="Genomic_DNA"/>
</dbReference>
<dbReference type="Proteomes" id="UP000436088">
    <property type="component" value="Unassembled WGS sequence"/>
</dbReference>
<proteinExistence type="predicted"/>
<protein>
    <submittedName>
        <fullName evidence="5">Detected protein of confused Function</fullName>
    </submittedName>
</protein>
<feature type="domain" description="DEUBAD" evidence="4">
    <location>
        <begin position="94"/>
        <end position="205"/>
    </location>
</feature>
<dbReference type="InterPro" id="IPR044867">
    <property type="entry name" value="DEUBAD_dom"/>
</dbReference>